<evidence type="ECO:0000256" key="7">
    <source>
        <dbReference type="ARBA" id="ARBA00023033"/>
    </source>
</evidence>
<organism evidence="9 10">
    <name type="scientific">Nonomuraea fuscirosea</name>
    <dbReference type="NCBI Taxonomy" id="1291556"/>
    <lineage>
        <taxon>Bacteria</taxon>
        <taxon>Bacillati</taxon>
        <taxon>Actinomycetota</taxon>
        <taxon>Actinomycetes</taxon>
        <taxon>Streptosporangiales</taxon>
        <taxon>Streptosporangiaceae</taxon>
        <taxon>Nonomuraea</taxon>
    </lineage>
</organism>
<dbReference type="GO" id="GO:0020037">
    <property type="term" value="F:heme binding"/>
    <property type="evidence" value="ECO:0007669"/>
    <property type="project" value="InterPro"/>
</dbReference>
<dbReference type="Pfam" id="PF00067">
    <property type="entry name" value="p450"/>
    <property type="match status" value="1"/>
</dbReference>
<dbReference type="RefSeq" id="WP_245956131.1">
    <property type="nucleotide sequence ID" value="NZ_PVNG01000014.1"/>
</dbReference>
<evidence type="ECO:0000256" key="6">
    <source>
        <dbReference type="ARBA" id="ARBA00023004"/>
    </source>
</evidence>
<dbReference type="InterPro" id="IPR001128">
    <property type="entry name" value="Cyt_P450"/>
</dbReference>
<keyword evidence="10" id="KW-1185">Reference proteome</keyword>
<dbReference type="SUPFAM" id="SSF48264">
    <property type="entry name" value="Cytochrome P450"/>
    <property type="match status" value="1"/>
</dbReference>
<evidence type="ECO:0000256" key="8">
    <source>
        <dbReference type="RuleBase" id="RU000461"/>
    </source>
</evidence>
<accession>A0A2T0MT99</accession>
<gene>
    <name evidence="9" type="ORF">B0I32_114201</name>
</gene>
<dbReference type="GO" id="GO:0004497">
    <property type="term" value="F:monooxygenase activity"/>
    <property type="evidence" value="ECO:0007669"/>
    <property type="project" value="UniProtKB-KW"/>
</dbReference>
<dbReference type="AlphaFoldDB" id="A0A2T0MT99"/>
<keyword evidence="3 8" id="KW-0349">Heme</keyword>
<dbReference type="PANTHER" id="PTHR46696">
    <property type="entry name" value="P450, PUTATIVE (EUROFUNG)-RELATED"/>
    <property type="match status" value="1"/>
</dbReference>
<dbReference type="GO" id="GO:0016705">
    <property type="term" value="F:oxidoreductase activity, acting on paired donors, with incorporation or reduction of molecular oxygen"/>
    <property type="evidence" value="ECO:0007669"/>
    <property type="project" value="InterPro"/>
</dbReference>
<keyword evidence="5 8" id="KW-0560">Oxidoreductase</keyword>
<evidence type="ECO:0000313" key="9">
    <source>
        <dbReference type="EMBL" id="PRX61832.1"/>
    </source>
</evidence>
<dbReference type="PANTHER" id="PTHR46696:SF5">
    <property type="entry name" value="CYTOCHROME P450 BJ-1"/>
    <property type="match status" value="1"/>
</dbReference>
<evidence type="ECO:0000256" key="5">
    <source>
        <dbReference type="ARBA" id="ARBA00023002"/>
    </source>
</evidence>
<evidence type="ECO:0000256" key="1">
    <source>
        <dbReference type="ARBA" id="ARBA00001971"/>
    </source>
</evidence>
<proteinExistence type="inferred from homology"/>
<dbReference type="PRINTS" id="PR00359">
    <property type="entry name" value="BP450"/>
</dbReference>
<evidence type="ECO:0000256" key="4">
    <source>
        <dbReference type="ARBA" id="ARBA00022723"/>
    </source>
</evidence>
<keyword evidence="6 8" id="KW-0408">Iron</keyword>
<name>A0A2T0MT99_9ACTN</name>
<dbReference type="CDD" id="cd11031">
    <property type="entry name" value="Cyp158A-like"/>
    <property type="match status" value="1"/>
</dbReference>
<dbReference type="InterPro" id="IPR017972">
    <property type="entry name" value="Cyt_P450_CS"/>
</dbReference>
<dbReference type="InterPro" id="IPR036396">
    <property type="entry name" value="Cyt_P450_sf"/>
</dbReference>
<dbReference type="Gene3D" id="1.10.630.10">
    <property type="entry name" value="Cytochrome P450"/>
    <property type="match status" value="1"/>
</dbReference>
<protein>
    <submittedName>
        <fullName evidence="9">Cytochrome P450</fullName>
    </submittedName>
</protein>
<dbReference type="PRINTS" id="PR00385">
    <property type="entry name" value="P450"/>
</dbReference>
<dbReference type="FunFam" id="1.10.630.10:FF:000018">
    <property type="entry name" value="Cytochrome P450 monooxygenase"/>
    <property type="match status" value="1"/>
</dbReference>
<dbReference type="Proteomes" id="UP000238312">
    <property type="component" value="Unassembled WGS sequence"/>
</dbReference>
<evidence type="ECO:0000256" key="2">
    <source>
        <dbReference type="ARBA" id="ARBA00010617"/>
    </source>
</evidence>
<reference evidence="9 10" key="1">
    <citation type="submission" date="2018-03" db="EMBL/GenBank/DDBJ databases">
        <title>Genomic Encyclopedia of Type Strains, Phase III (KMG-III): the genomes of soil and plant-associated and newly described type strains.</title>
        <authorList>
            <person name="Whitman W."/>
        </authorList>
    </citation>
    <scope>NUCLEOTIDE SEQUENCE [LARGE SCALE GENOMIC DNA]</scope>
    <source>
        <strain evidence="9 10">CGMCC 4.7104</strain>
    </source>
</reference>
<dbReference type="GO" id="GO:0005506">
    <property type="term" value="F:iron ion binding"/>
    <property type="evidence" value="ECO:0007669"/>
    <property type="project" value="InterPro"/>
</dbReference>
<keyword evidence="4 8" id="KW-0479">Metal-binding</keyword>
<dbReference type="EMBL" id="PVNG01000014">
    <property type="protein sequence ID" value="PRX61832.1"/>
    <property type="molecule type" value="Genomic_DNA"/>
</dbReference>
<comment type="similarity">
    <text evidence="2 8">Belongs to the cytochrome P450 family.</text>
</comment>
<comment type="cofactor">
    <cofactor evidence="1">
        <name>heme</name>
        <dbReference type="ChEBI" id="CHEBI:30413"/>
    </cofactor>
</comment>
<sequence>MTGAPEYPFRNPTALEPPPEWAELRQDCPVAPIRLASGDEALLLTRYDDVRQVLSDPRFTRRLDAEDAARVTANESGGVFGGALSGASTMSGENHRAWRQLVGRAFTAKRVTAMQPRIQAMTERLVDRMVAEGQPADLVSSVGFPLPVWAICDLLGVPDSDRDRFAYWSDTMLSMTRFTQEEIDAAQAEFDAYLMALVAAKRAEPGDDLISELLAMVEGLDGRLTEQLLMGTAKGLLVAGHETTANMIGKMMSMLLADPARWQALLANRALIRPAVEESLRFDANPGFGMPRYLSEEVEVGGERLPGGTTVICSMAAANRDERQFERAAEMRLDRSPNPHVAFGVGPHSCLGQALARTELQTVLKVLLDRLPTLEPAVPAAALRRREGLIVGGLEQVQVRW</sequence>
<keyword evidence="7 8" id="KW-0503">Monooxygenase</keyword>
<dbReference type="InterPro" id="IPR002397">
    <property type="entry name" value="Cyt_P450_B"/>
</dbReference>
<comment type="caution">
    <text evidence="9">The sequence shown here is derived from an EMBL/GenBank/DDBJ whole genome shotgun (WGS) entry which is preliminary data.</text>
</comment>
<evidence type="ECO:0000256" key="3">
    <source>
        <dbReference type="ARBA" id="ARBA00022617"/>
    </source>
</evidence>
<dbReference type="PROSITE" id="PS00086">
    <property type="entry name" value="CYTOCHROME_P450"/>
    <property type="match status" value="1"/>
</dbReference>
<evidence type="ECO:0000313" key="10">
    <source>
        <dbReference type="Proteomes" id="UP000238312"/>
    </source>
</evidence>